<organism evidence="2 3">
    <name type="scientific">Bacteroides stercorirosoris</name>
    <dbReference type="NCBI Taxonomy" id="871324"/>
    <lineage>
        <taxon>Bacteria</taxon>
        <taxon>Pseudomonadati</taxon>
        <taxon>Bacteroidota</taxon>
        <taxon>Bacteroidia</taxon>
        <taxon>Bacteroidales</taxon>
        <taxon>Bacteroidaceae</taxon>
        <taxon>Bacteroides</taxon>
    </lineage>
</organism>
<dbReference type="EMBL" id="FQZN01000028">
    <property type="protein sequence ID" value="SHJ44756.1"/>
    <property type="molecule type" value="Genomic_DNA"/>
</dbReference>
<dbReference type="PANTHER" id="PTHR33990">
    <property type="entry name" value="PROTEIN YJDN-RELATED"/>
    <property type="match status" value="1"/>
</dbReference>
<dbReference type="Gene3D" id="3.10.180.10">
    <property type="entry name" value="2,3-Dihydroxybiphenyl 1,2-Dioxygenase, domain 1"/>
    <property type="match status" value="1"/>
</dbReference>
<evidence type="ECO:0000313" key="2">
    <source>
        <dbReference type="EMBL" id="SHJ44756.1"/>
    </source>
</evidence>
<reference evidence="3" key="1">
    <citation type="submission" date="2016-11" db="EMBL/GenBank/DDBJ databases">
        <authorList>
            <person name="Varghese N."/>
            <person name="Submissions S."/>
        </authorList>
    </citation>
    <scope>NUCLEOTIDE SEQUENCE [LARGE SCALE GENOMIC DNA]</scope>
    <source>
        <strain evidence="3">DSM 26884</strain>
    </source>
</reference>
<dbReference type="Pfam" id="PF06983">
    <property type="entry name" value="3-dmu-9_3-mt"/>
    <property type="match status" value="1"/>
</dbReference>
<gene>
    <name evidence="2" type="ORF">SAMN05444350_12867</name>
</gene>
<accession>A0A1M6JDF0</accession>
<feature type="domain" description="PhnB-like" evidence="1">
    <location>
        <begin position="3"/>
        <end position="138"/>
    </location>
</feature>
<dbReference type="Proteomes" id="UP000184192">
    <property type="component" value="Unassembled WGS sequence"/>
</dbReference>
<evidence type="ECO:0000259" key="1">
    <source>
        <dbReference type="Pfam" id="PF06983"/>
    </source>
</evidence>
<dbReference type="PANTHER" id="PTHR33990:SF1">
    <property type="entry name" value="PROTEIN YJDN"/>
    <property type="match status" value="1"/>
</dbReference>
<dbReference type="CDD" id="cd06588">
    <property type="entry name" value="PhnB_like"/>
    <property type="match status" value="1"/>
</dbReference>
<name>A0A1M6JDF0_9BACE</name>
<sequence>MAKINLSLLFNGNCEEAFNFYKSAFETEFTFIGRYGDIPPQDGMPAIPESKKGKIENICLPVNEDTFLMGADVTGYMAQRTVFGNNFSIYIEAASKEEADRLFAGLSAEGQVMMPMSVAHWGDYFGMFTDKFGVNWLINCARQHMG</sequence>
<proteinExistence type="predicted"/>
<dbReference type="InterPro" id="IPR029068">
    <property type="entry name" value="Glyas_Bleomycin-R_OHBP_Dase"/>
</dbReference>
<dbReference type="AlphaFoldDB" id="A0A1M6JDF0"/>
<dbReference type="GeneID" id="92713894"/>
<dbReference type="RefSeq" id="WP_073314506.1">
    <property type="nucleotide sequence ID" value="NZ_FQZN01000028.1"/>
</dbReference>
<protein>
    <submittedName>
        <fullName evidence="2">PhnB protein</fullName>
    </submittedName>
</protein>
<keyword evidence="3" id="KW-1185">Reference proteome</keyword>
<dbReference type="eggNOG" id="COG2764">
    <property type="taxonomic scope" value="Bacteria"/>
</dbReference>
<dbReference type="SUPFAM" id="SSF54593">
    <property type="entry name" value="Glyoxalase/Bleomycin resistance protein/Dihydroxybiphenyl dioxygenase"/>
    <property type="match status" value="1"/>
</dbReference>
<dbReference type="InterPro" id="IPR028973">
    <property type="entry name" value="PhnB-like"/>
</dbReference>
<evidence type="ECO:0000313" key="3">
    <source>
        <dbReference type="Proteomes" id="UP000184192"/>
    </source>
</evidence>